<dbReference type="GO" id="GO:0036424">
    <property type="term" value="F:L-phosphoserine phosphatase activity"/>
    <property type="evidence" value="ECO:0007669"/>
    <property type="project" value="TreeGrafter"/>
</dbReference>
<dbReference type="GO" id="GO:0006564">
    <property type="term" value="P:L-serine biosynthetic process"/>
    <property type="evidence" value="ECO:0007669"/>
    <property type="project" value="TreeGrafter"/>
</dbReference>
<dbReference type="SUPFAM" id="SSF53271">
    <property type="entry name" value="PRTase-like"/>
    <property type="match status" value="1"/>
</dbReference>
<dbReference type="Pfam" id="PF12710">
    <property type="entry name" value="HAD"/>
    <property type="match status" value="1"/>
</dbReference>
<feature type="domain" description="Phosphoribosyltransferase" evidence="1">
    <location>
        <begin position="500"/>
        <end position="645"/>
    </location>
</feature>
<dbReference type="EMBL" id="JAGSXJ010000008">
    <property type="protein sequence ID" value="KAH6688926.1"/>
    <property type="molecule type" value="Genomic_DNA"/>
</dbReference>
<name>A0A9P9ABE9_9PEZI</name>
<keyword evidence="2" id="KW-0328">Glycosyltransferase</keyword>
<dbReference type="GO" id="GO:0000287">
    <property type="term" value="F:magnesium ion binding"/>
    <property type="evidence" value="ECO:0007669"/>
    <property type="project" value="TreeGrafter"/>
</dbReference>
<dbReference type="SUPFAM" id="SSF56784">
    <property type="entry name" value="HAD-like"/>
    <property type="match status" value="1"/>
</dbReference>
<dbReference type="SUPFAM" id="SSF52540">
    <property type="entry name" value="P-loop containing nucleoside triphosphate hydrolases"/>
    <property type="match status" value="1"/>
</dbReference>
<dbReference type="InterPro" id="IPR000836">
    <property type="entry name" value="PRTase_dom"/>
</dbReference>
<evidence type="ECO:0000259" key="1">
    <source>
        <dbReference type="Pfam" id="PF14681"/>
    </source>
</evidence>
<dbReference type="Proteomes" id="UP000770015">
    <property type="component" value="Unassembled WGS sequence"/>
</dbReference>
<dbReference type="InterPro" id="IPR027417">
    <property type="entry name" value="P-loop_NTPase"/>
</dbReference>
<dbReference type="Gene3D" id="3.40.50.1000">
    <property type="entry name" value="HAD superfamily/HAD-like"/>
    <property type="match status" value="1"/>
</dbReference>
<comment type="caution">
    <text evidence="2">The sequence shown here is derived from an EMBL/GenBank/DDBJ whole genome shotgun (WGS) entry which is preliminary data.</text>
</comment>
<dbReference type="InterPro" id="IPR029057">
    <property type="entry name" value="PRTase-like"/>
</dbReference>
<dbReference type="GO" id="GO:0016757">
    <property type="term" value="F:glycosyltransferase activity"/>
    <property type="evidence" value="ECO:0007669"/>
    <property type="project" value="UniProtKB-KW"/>
</dbReference>
<dbReference type="PANTHER" id="PTHR43344:SF20">
    <property type="entry name" value="URACIL PHOSPHORIBOSYLTRANSFERASE"/>
    <property type="match status" value="1"/>
</dbReference>
<dbReference type="InterPro" id="IPR050582">
    <property type="entry name" value="HAD-like_SerB"/>
</dbReference>
<evidence type="ECO:0000313" key="2">
    <source>
        <dbReference type="EMBL" id="KAH6688926.1"/>
    </source>
</evidence>
<evidence type="ECO:0000313" key="3">
    <source>
        <dbReference type="Proteomes" id="UP000770015"/>
    </source>
</evidence>
<dbReference type="GO" id="GO:0005737">
    <property type="term" value="C:cytoplasm"/>
    <property type="evidence" value="ECO:0007669"/>
    <property type="project" value="TreeGrafter"/>
</dbReference>
<reference evidence="2" key="1">
    <citation type="journal article" date="2021" name="Nat. Commun.">
        <title>Genetic determinants of endophytism in the Arabidopsis root mycobiome.</title>
        <authorList>
            <person name="Mesny F."/>
            <person name="Miyauchi S."/>
            <person name="Thiergart T."/>
            <person name="Pickel B."/>
            <person name="Atanasova L."/>
            <person name="Karlsson M."/>
            <person name="Huettel B."/>
            <person name="Barry K.W."/>
            <person name="Haridas S."/>
            <person name="Chen C."/>
            <person name="Bauer D."/>
            <person name="Andreopoulos W."/>
            <person name="Pangilinan J."/>
            <person name="LaButti K."/>
            <person name="Riley R."/>
            <person name="Lipzen A."/>
            <person name="Clum A."/>
            <person name="Drula E."/>
            <person name="Henrissat B."/>
            <person name="Kohler A."/>
            <person name="Grigoriev I.V."/>
            <person name="Martin F.M."/>
            <person name="Hacquard S."/>
        </authorList>
    </citation>
    <scope>NUCLEOTIDE SEQUENCE</scope>
    <source>
        <strain evidence="2">MPI-SDFR-AT-0117</strain>
    </source>
</reference>
<keyword evidence="2" id="KW-0808">Transferase</keyword>
<dbReference type="AlphaFoldDB" id="A0A9P9ABE9"/>
<gene>
    <name evidence="2" type="ORF">F5X68DRAFT_260523</name>
</gene>
<dbReference type="InterPro" id="IPR023214">
    <property type="entry name" value="HAD_sf"/>
</dbReference>
<accession>A0A9P9ABE9</accession>
<dbReference type="Gene3D" id="3.40.50.300">
    <property type="entry name" value="P-loop containing nucleotide triphosphate hydrolases"/>
    <property type="match status" value="1"/>
</dbReference>
<dbReference type="OrthoDB" id="5416609at2759"/>
<dbReference type="Pfam" id="PF14681">
    <property type="entry name" value="UPRTase"/>
    <property type="match status" value="1"/>
</dbReference>
<proteinExistence type="predicted"/>
<dbReference type="CDD" id="cd06223">
    <property type="entry name" value="PRTases_typeI"/>
    <property type="match status" value="1"/>
</dbReference>
<keyword evidence="3" id="KW-1185">Reference proteome</keyword>
<dbReference type="Gene3D" id="3.40.50.2020">
    <property type="match status" value="1"/>
</dbReference>
<organism evidence="2 3">
    <name type="scientific">Plectosphaerella plurivora</name>
    <dbReference type="NCBI Taxonomy" id="936078"/>
    <lineage>
        <taxon>Eukaryota</taxon>
        <taxon>Fungi</taxon>
        <taxon>Dikarya</taxon>
        <taxon>Ascomycota</taxon>
        <taxon>Pezizomycotina</taxon>
        <taxon>Sordariomycetes</taxon>
        <taxon>Hypocreomycetidae</taxon>
        <taxon>Glomerellales</taxon>
        <taxon>Plectosphaerellaceae</taxon>
        <taxon>Plectosphaerella</taxon>
    </lineage>
</organism>
<dbReference type="PANTHER" id="PTHR43344">
    <property type="entry name" value="PHOSPHOSERINE PHOSPHATASE"/>
    <property type="match status" value="1"/>
</dbReference>
<dbReference type="InterPro" id="IPR036412">
    <property type="entry name" value="HAD-like_sf"/>
</dbReference>
<protein>
    <submittedName>
        <fullName evidence="2">Uracil phosphoribosyltransferase-domain-containing protein</fullName>
    </submittedName>
</protein>
<sequence length="677" mass="73731">MPSLSLSQWIYPQSQHSRSSSAQSSLGSPTLAPADSPRVGIYGLPGSGKTFLLDQLRMDPVLKDVDFLDGSALIGAATTGGLAAFQKMDPKQQTTVRQKEPVVVWTDGDAKMYTHIIYFDVASHTIAQRRARDSARSRDHCSIAHLEQWKKSEMEQLRDLCAKKGILFAVVSYDRDDPALLAKSRIQSLLVNFHHHSEDKNWRRVEERIDSILTCQGKSLDKAFVFDADKTLTTMGTGTMFFALQASRGISRDDRVCPLKALFSGPLQYTYTAFRQASILFGEPGAEEFDALCEEVALTISVHPEVQTFIQKATSKPYITAMVVTCGQQLIWDKILDKIGLADSVKVIGAGRAGDPSALVIDANIKANIVKTLKKKHGLHVVAIGDSPLDLPMMEAAHEAIVVVGPENSRSVSMEAALENAIKSTSLTAARQVILPRGSRCRLSPHLLPIIQLDDEITLRGMLAHRSGYVASQAPRPLSQGPPHEVAVVSAGTLPFKHATDSPMAKLLMTPMRDANVSGPALREAHRQVGHLLSVEYLTGLLGLEKYPIPHVQAQSSEGYRLYNERSTGIIALMRGGEPMAIGVNDAFPSAALIHVKEPKDLRADQVKPLKTVILVDSVINSGRSITEMIHRIRSLAPGISIAVVAASCRARLSRRARTPLTSWLLVNVPEGCASLP</sequence>